<dbReference type="AlphaFoldDB" id="A0A5J9U1B8"/>
<dbReference type="EMBL" id="RWGY01000029">
    <property type="protein sequence ID" value="TVU17394.1"/>
    <property type="molecule type" value="Genomic_DNA"/>
</dbReference>
<proteinExistence type="predicted"/>
<evidence type="ECO:0000313" key="3">
    <source>
        <dbReference type="EMBL" id="TVU17394.1"/>
    </source>
</evidence>
<feature type="domain" description="RNase H type-1" evidence="1">
    <location>
        <begin position="223"/>
        <end position="297"/>
    </location>
</feature>
<dbReference type="Pfam" id="PF13456">
    <property type="entry name" value="RVT_3"/>
    <property type="match status" value="1"/>
</dbReference>
<dbReference type="Pfam" id="PF13966">
    <property type="entry name" value="zf-RVT"/>
    <property type="match status" value="1"/>
</dbReference>
<evidence type="ECO:0000259" key="1">
    <source>
        <dbReference type="Pfam" id="PF13456"/>
    </source>
</evidence>
<organism evidence="3 4">
    <name type="scientific">Eragrostis curvula</name>
    <name type="common">weeping love grass</name>
    <dbReference type="NCBI Taxonomy" id="38414"/>
    <lineage>
        <taxon>Eukaryota</taxon>
        <taxon>Viridiplantae</taxon>
        <taxon>Streptophyta</taxon>
        <taxon>Embryophyta</taxon>
        <taxon>Tracheophyta</taxon>
        <taxon>Spermatophyta</taxon>
        <taxon>Magnoliopsida</taxon>
        <taxon>Liliopsida</taxon>
        <taxon>Poales</taxon>
        <taxon>Poaceae</taxon>
        <taxon>PACMAD clade</taxon>
        <taxon>Chloridoideae</taxon>
        <taxon>Eragrostideae</taxon>
        <taxon>Eragrostidinae</taxon>
        <taxon>Eragrostis</taxon>
    </lineage>
</organism>
<dbReference type="InterPro" id="IPR012337">
    <property type="entry name" value="RNaseH-like_sf"/>
</dbReference>
<dbReference type="PANTHER" id="PTHR47074:SF73">
    <property type="entry name" value="OS04G0448401 PROTEIN"/>
    <property type="match status" value="1"/>
</dbReference>
<gene>
    <name evidence="3" type="ORF">EJB05_33427</name>
</gene>
<name>A0A5J9U1B8_9POAL</name>
<dbReference type="Gene3D" id="3.30.420.10">
    <property type="entry name" value="Ribonuclease H-like superfamily/Ribonuclease H"/>
    <property type="match status" value="1"/>
</dbReference>
<feature type="non-terminal residue" evidence="3">
    <location>
        <position position="1"/>
    </location>
</feature>
<protein>
    <recommendedName>
        <fullName evidence="5">RNase H type-1 domain-containing protein</fullName>
    </recommendedName>
</protein>
<dbReference type="InterPro" id="IPR002156">
    <property type="entry name" value="RNaseH_domain"/>
</dbReference>
<dbReference type="GO" id="GO:0004523">
    <property type="term" value="F:RNA-DNA hybrid ribonuclease activity"/>
    <property type="evidence" value="ECO:0007669"/>
    <property type="project" value="InterPro"/>
</dbReference>
<evidence type="ECO:0000313" key="4">
    <source>
        <dbReference type="Proteomes" id="UP000324897"/>
    </source>
</evidence>
<dbReference type="InterPro" id="IPR026960">
    <property type="entry name" value="RVT-Znf"/>
</dbReference>
<comment type="caution">
    <text evidence="3">The sequence shown here is derived from an EMBL/GenBank/DDBJ whole genome shotgun (WGS) entry which is preliminary data.</text>
</comment>
<dbReference type="OrthoDB" id="1906820at2759"/>
<feature type="domain" description="Reverse transcriptase zinc-binding" evidence="2">
    <location>
        <begin position="9"/>
        <end position="102"/>
    </location>
</feature>
<dbReference type="InterPro" id="IPR052929">
    <property type="entry name" value="RNase_H-like_EbsB-rel"/>
</dbReference>
<dbReference type="SUPFAM" id="SSF53098">
    <property type="entry name" value="Ribonuclease H-like"/>
    <property type="match status" value="1"/>
</dbReference>
<dbReference type="Gramene" id="TVU17394">
    <property type="protein sequence ID" value="TVU17394"/>
    <property type="gene ID" value="EJB05_33427"/>
</dbReference>
<dbReference type="Proteomes" id="UP000324897">
    <property type="component" value="Chromosome 7"/>
</dbReference>
<dbReference type="GO" id="GO:0003676">
    <property type="term" value="F:nucleic acid binding"/>
    <property type="evidence" value="ECO:0007669"/>
    <property type="project" value="InterPro"/>
</dbReference>
<keyword evidence="4" id="KW-1185">Reference proteome</keyword>
<sequence length="298" mass="34034">IQMVGIVSVRSAYRLAVKRRDLDKGGPSTSSNSDGARPTWKKFWKIRAPPKVMSFAWKLIHHGLPTRLDKKYRKIEELGTCEICGVEDEDDYHAVMRCDHAVALRSAMRRIWALPAEDHLTNSDPEWLLNVINRYDADMCAQLLMVFWRAWYVRNEISHVNLMKMFGWLHERMQVTLPSCGVRHKQVASNKGKQIVGTTTISQPRRRPMEKWEHPDEGWVKINVDGAYTEQSGEAGVGIIIRDHVGKALLSSWRVLFNMMSAEDVEACACREGLSLASEWIPRPTVLESDCSVVVSYL</sequence>
<dbReference type="PANTHER" id="PTHR47074">
    <property type="entry name" value="BNAC02G40300D PROTEIN"/>
    <property type="match status" value="1"/>
</dbReference>
<dbReference type="InterPro" id="IPR044730">
    <property type="entry name" value="RNase_H-like_dom_plant"/>
</dbReference>
<evidence type="ECO:0000259" key="2">
    <source>
        <dbReference type="Pfam" id="PF13966"/>
    </source>
</evidence>
<dbReference type="CDD" id="cd06222">
    <property type="entry name" value="RNase_H_like"/>
    <property type="match status" value="1"/>
</dbReference>
<evidence type="ECO:0008006" key="5">
    <source>
        <dbReference type="Google" id="ProtNLM"/>
    </source>
</evidence>
<accession>A0A5J9U1B8</accession>
<dbReference type="InterPro" id="IPR036397">
    <property type="entry name" value="RNaseH_sf"/>
</dbReference>
<reference evidence="3 4" key="1">
    <citation type="journal article" date="2019" name="Sci. Rep.">
        <title>A high-quality genome of Eragrostis curvula grass provides insights into Poaceae evolution and supports new strategies to enhance forage quality.</title>
        <authorList>
            <person name="Carballo J."/>
            <person name="Santos B.A.C.M."/>
            <person name="Zappacosta D."/>
            <person name="Garbus I."/>
            <person name="Selva J.P."/>
            <person name="Gallo C.A."/>
            <person name="Diaz A."/>
            <person name="Albertini E."/>
            <person name="Caccamo M."/>
            <person name="Echenique V."/>
        </authorList>
    </citation>
    <scope>NUCLEOTIDE SEQUENCE [LARGE SCALE GENOMIC DNA]</scope>
    <source>
        <strain evidence="4">cv. Victoria</strain>
        <tissue evidence="3">Leaf</tissue>
    </source>
</reference>